<proteinExistence type="predicted"/>
<gene>
    <name evidence="1" type="ORF">PHYBLDRAFT_148239</name>
</gene>
<evidence type="ECO:0000313" key="1">
    <source>
        <dbReference type="EMBL" id="OAD71023.1"/>
    </source>
</evidence>
<dbReference type="Proteomes" id="UP000077315">
    <property type="component" value="Unassembled WGS sequence"/>
</dbReference>
<dbReference type="VEuPathDB" id="FungiDB:PHYBLDRAFT_148239"/>
<organism evidence="1 2">
    <name type="scientific">Phycomyces blakesleeanus (strain ATCC 8743b / DSM 1359 / FGSC 10004 / NBRC 33097 / NRRL 1555)</name>
    <dbReference type="NCBI Taxonomy" id="763407"/>
    <lineage>
        <taxon>Eukaryota</taxon>
        <taxon>Fungi</taxon>
        <taxon>Fungi incertae sedis</taxon>
        <taxon>Mucoromycota</taxon>
        <taxon>Mucoromycotina</taxon>
        <taxon>Mucoromycetes</taxon>
        <taxon>Mucorales</taxon>
        <taxon>Phycomycetaceae</taxon>
        <taxon>Phycomyces</taxon>
    </lineage>
</organism>
<evidence type="ECO:0000313" key="2">
    <source>
        <dbReference type="Proteomes" id="UP000077315"/>
    </source>
</evidence>
<dbReference type="GeneID" id="28992948"/>
<name>A0A162TZ70_PHYB8</name>
<dbReference type="InParanoid" id="A0A162TZ70"/>
<accession>A0A162TZ70</accession>
<dbReference type="EMBL" id="KV440987">
    <property type="protein sequence ID" value="OAD71023.1"/>
    <property type="molecule type" value="Genomic_DNA"/>
</dbReference>
<keyword evidence="2" id="KW-1185">Reference proteome</keyword>
<protein>
    <submittedName>
        <fullName evidence="1">Uncharacterized protein</fullName>
    </submittedName>
</protein>
<dbReference type="AlphaFoldDB" id="A0A162TZ70"/>
<reference evidence="2" key="1">
    <citation type="submission" date="2015-06" db="EMBL/GenBank/DDBJ databases">
        <title>Expansion of signal transduction pathways in fungi by whole-genome duplication.</title>
        <authorList>
            <consortium name="DOE Joint Genome Institute"/>
            <person name="Corrochano L.M."/>
            <person name="Kuo A."/>
            <person name="Marcet-Houben M."/>
            <person name="Polaino S."/>
            <person name="Salamov A."/>
            <person name="Villalobos J.M."/>
            <person name="Alvarez M.I."/>
            <person name="Avalos J."/>
            <person name="Benito E.P."/>
            <person name="Benoit I."/>
            <person name="Burger G."/>
            <person name="Camino L.P."/>
            <person name="Canovas D."/>
            <person name="Cerda-Olmedo E."/>
            <person name="Cheng J.-F."/>
            <person name="Dominguez A."/>
            <person name="Elias M."/>
            <person name="Eslava A.P."/>
            <person name="Glaser F."/>
            <person name="Grimwood J."/>
            <person name="Gutierrez G."/>
            <person name="Heitman J."/>
            <person name="Henrissat B."/>
            <person name="Iturriaga E.A."/>
            <person name="Lang B.F."/>
            <person name="Lavin J.L."/>
            <person name="Lee S."/>
            <person name="Li W."/>
            <person name="Lindquist E."/>
            <person name="Lopez-Garcia S."/>
            <person name="Luque E.M."/>
            <person name="Marcos A.T."/>
            <person name="Martin J."/>
            <person name="McCluskey K."/>
            <person name="Medina H.R."/>
            <person name="Miralles-Duran A."/>
            <person name="Miyazaki A."/>
            <person name="Munoz-Torres E."/>
            <person name="Oguiza J.A."/>
            <person name="Ohm R."/>
            <person name="Olmedo M."/>
            <person name="Orejas M."/>
            <person name="Ortiz-Castellanos L."/>
            <person name="Pisabarro A.G."/>
            <person name="Rodriguez-Romero J."/>
            <person name="Ruiz-Herrera J."/>
            <person name="Ruiz-Vazquez R."/>
            <person name="Sanz C."/>
            <person name="Schackwitz W."/>
            <person name="Schmutz J."/>
            <person name="Shahriari M."/>
            <person name="Shelest E."/>
            <person name="Silva-Franco F."/>
            <person name="Soanes D."/>
            <person name="Syed K."/>
            <person name="Tagua V.G."/>
            <person name="Talbot N.J."/>
            <person name="Thon M."/>
            <person name="De vries R.P."/>
            <person name="Wiebenga A."/>
            <person name="Yadav J.S."/>
            <person name="Braun E.L."/>
            <person name="Baker S."/>
            <person name="Garre V."/>
            <person name="Horwitz B."/>
            <person name="Torres-Martinez S."/>
            <person name="Idnurm A."/>
            <person name="Herrera-Estrella A."/>
            <person name="Gabaldon T."/>
            <person name="Grigoriev I.V."/>
        </authorList>
    </citation>
    <scope>NUCLEOTIDE SEQUENCE [LARGE SCALE GENOMIC DNA]</scope>
    <source>
        <strain evidence="2">NRRL 1555(-)</strain>
    </source>
</reference>
<dbReference type="RefSeq" id="XP_018289063.1">
    <property type="nucleotide sequence ID" value="XM_018432042.1"/>
</dbReference>
<sequence>MDLGDVMSSMQNYGPPHSKLLLLPRLLIHRNMYVNFVLRTRRSLSRLRERQKCTNAEKITPIAKLVAKGVSNFCYATPHSLKVVIAPSLVQLVTAP</sequence>